<evidence type="ECO:0000313" key="7">
    <source>
        <dbReference type="Proteomes" id="UP001524460"/>
    </source>
</evidence>
<dbReference type="CDD" id="cd00342">
    <property type="entry name" value="gram_neg_porins"/>
    <property type="match status" value="1"/>
</dbReference>
<comment type="caution">
    <text evidence="6">The sequence shown here is derived from an EMBL/GenBank/DDBJ whole genome shotgun (WGS) entry which is preliminary data.</text>
</comment>
<dbReference type="SUPFAM" id="SSF56935">
    <property type="entry name" value="Porins"/>
    <property type="match status" value="1"/>
</dbReference>
<keyword evidence="3" id="KW-0472">Membrane</keyword>
<accession>A0ABT1N6K1</accession>
<dbReference type="Gene3D" id="2.40.160.10">
    <property type="entry name" value="Porin"/>
    <property type="match status" value="1"/>
</dbReference>
<evidence type="ECO:0000259" key="5">
    <source>
        <dbReference type="Pfam" id="PF13609"/>
    </source>
</evidence>
<proteinExistence type="predicted"/>
<feature type="domain" description="Porin" evidence="5">
    <location>
        <begin position="8"/>
        <end position="345"/>
    </location>
</feature>
<dbReference type="Pfam" id="PF13609">
    <property type="entry name" value="Porin_4"/>
    <property type="match status" value="1"/>
</dbReference>
<comment type="subcellular location">
    <subcellularLocation>
        <location evidence="1">Cell outer membrane</location>
        <topology evidence="1">Multi-pass membrane protein</topology>
    </subcellularLocation>
</comment>
<evidence type="ECO:0000256" key="2">
    <source>
        <dbReference type="ARBA" id="ARBA00022729"/>
    </source>
</evidence>
<dbReference type="InterPro" id="IPR023614">
    <property type="entry name" value="Porin_dom_sf"/>
</dbReference>
<keyword evidence="2 4" id="KW-0732">Signal</keyword>
<feature type="chain" id="PRO_5045881610" evidence="4">
    <location>
        <begin position="22"/>
        <end position="372"/>
    </location>
</feature>
<name>A0ABT1N6K1_9GAMM</name>
<dbReference type="InterPro" id="IPR050298">
    <property type="entry name" value="Gram-neg_bact_OMP"/>
</dbReference>
<organism evidence="6 7">
    <name type="scientific">Photobacterium pectinilyticum</name>
    <dbReference type="NCBI Taxonomy" id="2906793"/>
    <lineage>
        <taxon>Bacteria</taxon>
        <taxon>Pseudomonadati</taxon>
        <taxon>Pseudomonadota</taxon>
        <taxon>Gammaproteobacteria</taxon>
        <taxon>Vibrionales</taxon>
        <taxon>Vibrionaceae</taxon>
        <taxon>Photobacterium</taxon>
    </lineage>
</organism>
<feature type="signal peptide" evidence="4">
    <location>
        <begin position="1"/>
        <end position="21"/>
    </location>
</feature>
<dbReference type="InterPro" id="IPR033900">
    <property type="entry name" value="Gram_neg_porin_domain"/>
</dbReference>
<protein>
    <submittedName>
        <fullName evidence="6">Porin</fullName>
    </submittedName>
</protein>
<evidence type="ECO:0000256" key="3">
    <source>
        <dbReference type="ARBA" id="ARBA00023136"/>
    </source>
</evidence>
<reference evidence="6 7" key="1">
    <citation type="submission" date="2022-07" db="EMBL/GenBank/DDBJ databases">
        <title>Photobacterium pectinilyticum sp. nov., a marine bacterium isolated from surface seawater of Qingdao offshore.</title>
        <authorList>
            <person name="Wang X."/>
        </authorList>
    </citation>
    <scope>NUCLEOTIDE SEQUENCE [LARGE SCALE GENOMIC DNA]</scope>
    <source>
        <strain evidence="6 7">ZSDE20</strain>
    </source>
</reference>
<sequence>MNKNLIALAVAAAAASTSVQAVEVYNDGTNTFSVGGRLALSAKFQDGDSSLNNQSSRINFGFTHTLENGWDIGTRAEWAYNALANSNDGSNVTNRLGFITADNEDFGNFTLGKAWSVHYDVTGKTDRFWLNGGDTAGNYDGISGDGGVHGTGRADDVIQYRNNFYGLQVGLQYQFEGKGSVSKGFELGEDDKVVEIKEAWKRDYGYQAMAGYEFELGEGILGLSGVYAETKFENREDAKVANAVVSYETSGIYVAANYGEFRNHQSERTNAAFASSDFSSSSVTSNGMIKSATGYELFASYSFDQYQILGGYNQLEDDNSRAKYAYSTIGAAYFTGPMILAAEYKIDTSSKTNTGSNADLDNVFGILVRYNF</sequence>
<evidence type="ECO:0000256" key="1">
    <source>
        <dbReference type="ARBA" id="ARBA00004571"/>
    </source>
</evidence>
<dbReference type="EMBL" id="JANEYT010000044">
    <property type="protein sequence ID" value="MCQ1059727.1"/>
    <property type="molecule type" value="Genomic_DNA"/>
</dbReference>
<dbReference type="Proteomes" id="UP001524460">
    <property type="component" value="Unassembled WGS sequence"/>
</dbReference>
<evidence type="ECO:0000256" key="4">
    <source>
        <dbReference type="SAM" id="SignalP"/>
    </source>
</evidence>
<dbReference type="PANTHER" id="PTHR34501">
    <property type="entry name" value="PROTEIN YDDL-RELATED"/>
    <property type="match status" value="1"/>
</dbReference>
<gene>
    <name evidence="6" type="ORF">NHN17_16890</name>
</gene>
<dbReference type="PANTHER" id="PTHR34501:SF2">
    <property type="entry name" value="OUTER MEMBRANE PORIN F-RELATED"/>
    <property type="match status" value="1"/>
</dbReference>
<dbReference type="RefSeq" id="WP_255043821.1">
    <property type="nucleotide sequence ID" value="NZ_JANEYT010000044.1"/>
</dbReference>
<keyword evidence="7" id="KW-1185">Reference proteome</keyword>
<evidence type="ECO:0000313" key="6">
    <source>
        <dbReference type="EMBL" id="MCQ1059727.1"/>
    </source>
</evidence>